<dbReference type="Pfam" id="PF05786">
    <property type="entry name" value="Cnd2"/>
    <property type="match status" value="2"/>
</dbReference>
<evidence type="ECO:0000256" key="6">
    <source>
        <dbReference type="ARBA" id="ARBA00022490"/>
    </source>
</evidence>
<keyword evidence="6" id="KW-0963">Cytoplasm</keyword>
<keyword evidence="5" id="KW-0158">Chromosome</keyword>
<keyword evidence="13" id="KW-1185">Reference proteome</keyword>
<evidence type="ECO:0000313" key="12">
    <source>
        <dbReference type="EMBL" id="CAK9249883.1"/>
    </source>
</evidence>
<keyword evidence="8" id="KW-0498">Mitosis</keyword>
<reference evidence="12" key="1">
    <citation type="submission" date="2024-02" db="EMBL/GenBank/DDBJ databases">
        <authorList>
            <consortium name="ELIXIR-Norway"/>
            <consortium name="Elixir Norway"/>
        </authorList>
    </citation>
    <scope>NUCLEOTIDE SEQUENCE</scope>
</reference>
<evidence type="ECO:0000256" key="9">
    <source>
        <dbReference type="ARBA" id="ARBA00023067"/>
    </source>
</evidence>
<evidence type="ECO:0000256" key="8">
    <source>
        <dbReference type="ARBA" id="ARBA00022776"/>
    </source>
</evidence>
<name>A0ABP0V7H3_9BRYO</name>
<dbReference type="PANTHER" id="PTHR13108:SF9">
    <property type="entry name" value="CONDENSIN COMPLEX SUBUNIT 2"/>
    <property type="match status" value="1"/>
</dbReference>
<evidence type="ECO:0000256" key="3">
    <source>
        <dbReference type="ARBA" id="ARBA00009471"/>
    </source>
</evidence>
<gene>
    <name evidence="12" type="ORF">CSSPJE1EN1_LOCUS25261</name>
</gene>
<keyword evidence="7" id="KW-0132">Cell division</keyword>
<evidence type="ECO:0000256" key="10">
    <source>
        <dbReference type="ARBA" id="ARBA00023306"/>
    </source>
</evidence>
<comment type="similarity">
    <text evidence="3">Belongs to the CND2 (condensin subunit 2) family.</text>
</comment>
<organism evidence="12 13">
    <name type="scientific">Sphagnum jensenii</name>
    <dbReference type="NCBI Taxonomy" id="128206"/>
    <lineage>
        <taxon>Eukaryota</taxon>
        <taxon>Viridiplantae</taxon>
        <taxon>Streptophyta</taxon>
        <taxon>Embryophyta</taxon>
        <taxon>Bryophyta</taxon>
        <taxon>Sphagnophytina</taxon>
        <taxon>Sphagnopsida</taxon>
        <taxon>Sphagnales</taxon>
        <taxon>Sphagnaceae</taxon>
        <taxon>Sphagnum</taxon>
    </lineage>
</organism>
<dbReference type="InterPro" id="IPR022816">
    <property type="entry name" value="Condensin_barren_su2"/>
</dbReference>
<evidence type="ECO:0000313" key="13">
    <source>
        <dbReference type="Proteomes" id="UP001497444"/>
    </source>
</evidence>
<evidence type="ECO:0000256" key="2">
    <source>
        <dbReference type="ARBA" id="ARBA00004496"/>
    </source>
</evidence>
<feature type="compositionally biased region" description="Acidic residues" evidence="11">
    <location>
        <begin position="1"/>
        <end position="15"/>
    </location>
</feature>
<dbReference type="Proteomes" id="UP001497444">
    <property type="component" value="Unassembled WGS sequence"/>
</dbReference>
<protein>
    <recommendedName>
        <fullName evidence="4">Condensin complex subunit 2</fullName>
    </recommendedName>
</protein>
<evidence type="ECO:0000256" key="1">
    <source>
        <dbReference type="ARBA" id="ARBA00004286"/>
    </source>
</evidence>
<evidence type="ECO:0000256" key="4">
    <source>
        <dbReference type="ARBA" id="ARBA00016065"/>
    </source>
</evidence>
<dbReference type="PANTHER" id="PTHR13108">
    <property type="entry name" value="CONDENSIN COMPLEX SUBUNIT 2"/>
    <property type="match status" value="1"/>
</dbReference>
<dbReference type="EMBL" id="CAXAQS010000063">
    <property type="protein sequence ID" value="CAK9249883.1"/>
    <property type="molecule type" value="Genomic_DNA"/>
</dbReference>
<evidence type="ECO:0000256" key="5">
    <source>
        <dbReference type="ARBA" id="ARBA00022454"/>
    </source>
</evidence>
<proteinExistence type="inferred from homology"/>
<keyword evidence="10" id="KW-0131">Cell cycle</keyword>
<feature type="region of interest" description="Disordered" evidence="11">
    <location>
        <begin position="1"/>
        <end position="26"/>
    </location>
</feature>
<accession>A0ABP0V7H3</accession>
<evidence type="ECO:0000256" key="7">
    <source>
        <dbReference type="ARBA" id="ARBA00022618"/>
    </source>
</evidence>
<sequence>MTEDLNEEDLGDGDVDNPGGEDSVSHGLVDWLTASLGQSTQVNAWAGPNHWKYRKPRDAQPGTATVEVESTEGTKKKRKKCERFFLDFENPAELDMSKFEPPQKPNSTLLVHRGGSFSSLLPVDLHYEPLNLVSLFLQSSVQCIGKWRRQKAEGVRSKQLSVEDYEVDSGNDERAPSFDGDWPDDDDCGIVDDVFENELINVPHKAEDTGEDEEGIPFQELLDVLPEDCPAAAQEDISVHICFLCLLHLANEHNLCIKDCSTIDDLRIFQVDKCATMTPGINDE</sequence>
<comment type="subcellular location">
    <subcellularLocation>
        <location evidence="1">Chromosome</location>
    </subcellularLocation>
    <subcellularLocation>
        <location evidence="2">Cytoplasm</location>
    </subcellularLocation>
</comment>
<keyword evidence="9" id="KW-0226">DNA condensation</keyword>
<comment type="caution">
    <text evidence="12">The sequence shown here is derived from an EMBL/GenBank/DDBJ whole genome shotgun (WGS) entry which is preliminary data.</text>
</comment>
<evidence type="ECO:0000256" key="11">
    <source>
        <dbReference type="SAM" id="MobiDB-lite"/>
    </source>
</evidence>